<proteinExistence type="predicted"/>
<dbReference type="AlphaFoldDB" id="A0A923J0E3"/>
<comment type="caution">
    <text evidence="3">The sequence shown here is derived from an EMBL/GenBank/DDBJ whole genome shotgun (WGS) entry which is preliminary data.</text>
</comment>
<sequence length="751" mass="86907">MKSKNLVSLVLGVALIFTNYSLVFAKDINTIPNKTNTNIAAMEKKAKVSKEEAKNISKKALKEYFNVNVDEKQYKCSVEFSQSSEEGNFSWLIYWKKDNSNNDMQVFVDASNGKITRASKRQYGQDETSNISKITEEEGRKKAEDFLKKINSKEFKETKYVRSNTNYINRSSDNIYRYNYVRYINGVKFDQNLLTVEVDGVNGDVVTYHINWDDNIKVPSVDGIISANKAEETMKKDLNMDLLYTDYTDKYEENRSKTKLVYDAKFANGSVLDAKSGEFISNNWGKKVEKDLTDKEKKDYLNNIKINKPLDKEISKDRAIELAKKEIKQLYGEGYEINNIRYNENKDNVFGAKNTWSMDFQKDKDKNKGYNGGQITIDALTENIVNLYKSSPQDENSQAKITWEQAYNKAIESIVKYAPEKLKDINTKQVDYINDANIYDKRYHFNFLRIVNGINYDYDYIAVAIDAVKEELGEFSIKWNEQAKFSEPKNLIGKEEVKNVLFNKYKPELNYLKINKNKDDSKKPEYEMKLVYMWHNYVSRYSAPQIRVDAFSGKELNEMGEEIDANIDKFMERIKGNPYEKELNILAYNGIMDTVNFEANKEITQMDFIKMLVNAKGYRPYLLNGAADLRFESSTAKNSTDYKYLQLGVLYGIVPNKEGKFDINAKVTREDMAKTLVKFLGYEKLAQSKDVFTLKISDLKEIKSENLGYMSIAKGLGILEVKDNKIRPKANATWTDLSIAIYRVLDNIRRI</sequence>
<gene>
    <name evidence="3" type="ORF">HGG79_09340</name>
</gene>
<accession>A0A923J0E3</accession>
<protein>
    <recommendedName>
        <fullName evidence="2">SLH domain-containing protein</fullName>
    </recommendedName>
</protein>
<evidence type="ECO:0000259" key="2">
    <source>
        <dbReference type="PROSITE" id="PS51272"/>
    </source>
</evidence>
<evidence type="ECO:0000313" key="4">
    <source>
        <dbReference type="Proteomes" id="UP000563151"/>
    </source>
</evidence>
<dbReference type="Pfam" id="PF16244">
    <property type="entry name" value="DUF4901"/>
    <property type="match status" value="2"/>
</dbReference>
<evidence type="ECO:0000313" key="3">
    <source>
        <dbReference type="EMBL" id="MBC2397977.1"/>
    </source>
</evidence>
<keyword evidence="1" id="KW-0677">Repeat</keyword>
<dbReference type="RefSeq" id="WP_173680463.1">
    <property type="nucleotide sequence ID" value="NZ_JAAZWO010000009.1"/>
</dbReference>
<organism evidence="3 4">
    <name type="scientific">Clostridium tetanomorphum</name>
    <dbReference type="NCBI Taxonomy" id="1553"/>
    <lineage>
        <taxon>Bacteria</taxon>
        <taxon>Bacillati</taxon>
        <taxon>Bacillota</taxon>
        <taxon>Clostridia</taxon>
        <taxon>Eubacteriales</taxon>
        <taxon>Clostridiaceae</taxon>
        <taxon>Clostridium</taxon>
    </lineage>
</organism>
<name>A0A923J0E3_CLOTT</name>
<reference evidence="3 4" key="1">
    <citation type="submission" date="2020-04" db="EMBL/GenBank/DDBJ databases">
        <title>Genomic insights into acetone-butanol-ethanol (ABE) fermentation by sequencing solventogenic clostridia strains.</title>
        <authorList>
            <person name="Brown S."/>
        </authorList>
    </citation>
    <scope>NUCLEOTIDE SEQUENCE [LARGE SCALE GENOMIC DNA]</scope>
    <source>
        <strain evidence="3 4">DJ011</strain>
    </source>
</reference>
<dbReference type="Proteomes" id="UP000563151">
    <property type="component" value="Unassembled WGS sequence"/>
</dbReference>
<dbReference type="InterPro" id="IPR032599">
    <property type="entry name" value="YcdB/YcdC_rep_domain"/>
</dbReference>
<dbReference type="InterPro" id="IPR001119">
    <property type="entry name" value="SLH_dom"/>
</dbReference>
<dbReference type="PROSITE" id="PS51272">
    <property type="entry name" value="SLH"/>
    <property type="match status" value="1"/>
</dbReference>
<evidence type="ECO:0000256" key="1">
    <source>
        <dbReference type="ARBA" id="ARBA00022737"/>
    </source>
</evidence>
<keyword evidence="4" id="KW-1185">Reference proteome</keyword>
<dbReference type="EMBL" id="JAAZWO010000009">
    <property type="protein sequence ID" value="MBC2397977.1"/>
    <property type="molecule type" value="Genomic_DNA"/>
</dbReference>
<feature type="domain" description="SLH" evidence="2">
    <location>
        <begin position="628"/>
        <end position="690"/>
    </location>
</feature>